<proteinExistence type="predicted"/>
<evidence type="ECO:0000313" key="3">
    <source>
        <dbReference type="Proteomes" id="UP001457282"/>
    </source>
</evidence>
<gene>
    <name evidence="2" type="ORF">M0R45_026339</name>
</gene>
<organism evidence="2 3">
    <name type="scientific">Rubus argutus</name>
    <name type="common">Southern blackberry</name>
    <dbReference type="NCBI Taxonomy" id="59490"/>
    <lineage>
        <taxon>Eukaryota</taxon>
        <taxon>Viridiplantae</taxon>
        <taxon>Streptophyta</taxon>
        <taxon>Embryophyta</taxon>
        <taxon>Tracheophyta</taxon>
        <taxon>Spermatophyta</taxon>
        <taxon>Magnoliopsida</taxon>
        <taxon>eudicotyledons</taxon>
        <taxon>Gunneridae</taxon>
        <taxon>Pentapetalae</taxon>
        <taxon>rosids</taxon>
        <taxon>fabids</taxon>
        <taxon>Rosales</taxon>
        <taxon>Rosaceae</taxon>
        <taxon>Rosoideae</taxon>
        <taxon>Rosoideae incertae sedis</taxon>
        <taxon>Rubus</taxon>
    </lineage>
</organism>
<sequence>MPREFQSQIGTASVHRNSPARAVQLCSSSDSPSPVSSLPISSSADELNPTKPPLICSLPLSVVDAGNKPRPRRASYVAATEVHRRLQPGPPPSSHNISPPLGVFNLPRGAVLSTPHGPLFNLSLTTLT</sequence>
<dbReference type="AlphaFoldDB" id="A0AAW1WZV2"/>
<keyword evidence="3" id="KW-1185">Reference proteome</keyword>
<name>A0AAW1WZV2_RUBAR</name>
<comment type="caution">
    <text evidence="2">The sequence shown here is derived from an EMBL/GenBank/DDBJ whole genome shotgun (WGS) entry which is preliminary data.</text>
</comment>
<accession>A0AAW1WZV2</accession>
<feature type="compositionally biased region" description="Polar residues" evidence="1">
    <location>
        <begin position="1"/>
        <end position="16"/>
    </location>
</feature>
<dbReference type="Proteomes" id="UP001457282">
    <property type="component" value="Unassembled WGS sequence"/>
</dbReference>
<feature type="compositionally biased region" description="Low complexity" evidence="1">
    <location>
        <begin position="27"/>
        <end position="43"/>
    </location>
</feature>
<protein>
    <submittedName>
        <fullName evidence="2">Uncharacterized protein</fullName>
    </submittedName>
</protein>
<evidence type="ECO:0000313" key="2">
    <source>
        <dbReference type="EMBL" id="KAK9929233.1"/>
    </source>
</evidence>
<evidence type="ECO:0000256" key="1">
    <source>
        <dbReference type="SAM" id="MobiDB-lite"/>
    </source>
</evidence>
<dbReference type="EMBL" id="JBEDUW010000005">
    <property type="protein sequence ID" value="KAK9929233.1"/>
    <property type="molecule type" value="Genomic_DNA"/>
</dbReference>
<feature type="region of interest" description="Disordered" evidence="1">
    <location>
        <begin position="1"/>
        <end position="52"/>
    </location>
</feature>
<reference evidence="2 3" key="1">
    <citation type="journal article" date="2023" name="G3 (Bethesda)">
        <title>A chromosome-length genome assembly and annotation of blackberry (Rubus argutus, cv. 'Hillquist').</title>
        <authorList>
            <person name="Bruna T."/>
            <person name="Aryal R."/>
            <person name="Dudchenko O."/>
            <person name="Sargent D.J."/>
            <person name="Mead D."/>
            <person name="Buti M."/>
            <person name="Cavallini A."/>
            <person name="Hytonen T."/>
            <person name="Andres J."/>
            <person name="Pham M."/>
            <person name="Weisz D."/>
            <person name="Mascagni F."/>
            <person name="Usai G."/>
            <person name="Natali L."/>
            <person name="Bassil N."/>
            <person name="Fernandez G.E."/>
            <person name="Lomsadze A."/>
            <person name="Armour M."/>
            <person name="Olukolu B."/>
            <person name="Poorten T."/>
            <person name="Britton C."/>
            <person name="Davik J."/>
            <person name="Ashrafi H."/>
            <person name="Aiden E.L."/>
            <person name="Borodovsky M."/>
            <person name="Worthington M."/>
        </authorList>
    </citation>
    <scope>NUCLEOTIDE SEQUENCE [LARGE SCALE GENOMIC DNA]</scope>
    <source>
        <strain evidence="2">PI 553951</strain>
    </source>
</reference>